<evidence type="ECO:0000256" key="1">
    <source>
        <dbReference type="SAM" id="Phobius"/>
    </source>
</evidence>
<accession>A0A2W6NNP6</accession>
<dbReference type="Proteomes" id="UP000249746">
    <property type="component" value="Unassembled WGS sequence"/>
</dbReference>
<evidence type="ECO:0000313" key="2">
    <source>
        <dbReference type="EMBL" id="PZT49076.1"/>
    </source>
</evidence>
<keyword evidence="3" id="KW-1185">Reference proteome</keyword>
<sequence>MNIYKKWILYVLLLPLPLIMALIALLYIYDPYQLFHKPYFREETFFDNKRIQNSGIINSYNFDSIILGASILENISTQEANHKLNGAWVNLALPSATLQERNLFLNYALQKKQIKNIIYSVDTFALINPEFQPIDMSSYDFLYNNSFFDNFRPYLSRRFITCAITFSKQEKCVGKLKDYNTKPDWFNPDRFNGFENWLSDTKTSQKDKNTLIQAILNNIPLATSSDTNLELQKKYLTIYLLDAIKNNPHINFYLIIPTYPRIHYKIFVSDVYPNQDGTLFYKYSFLLKWLITETQKYSNVKIYGFDTLEYADNLKNYSDSVHYNTDMNSMQLDAIKNGTNILTPQNMEEYFKIMEEKIRNYDLTPLIEQIKKATQN</sequence>
<dbReference type="OrthoDB" id="5363267at2"/>
<dbReference type="AlphaFoldDB" id="A0A2W6NNP6"/>
<keyword evidence="1" id="KW-0812">Transmembrane</keyword>
<name>A0A2W6NNP6_9HELI</name>
<gene>
    <name evidence="2" type="ORF">B6S12_00330</name>
</gene>
<evidence type="ECO:0000313" key="3">
    <source>
        <dbReference type="Proteomes" id="UP000249746"/>
    </source>
</evidence>
<feature type="transmembrane region" description="Helical" evidence="1">
    <location>
        <begin position="7"/>
        <end position="29"/>
    </location>
</feature>
<reference evidence="2 3" key="1">
    <citation type="submission" date="2017-03" db="EMBL/GenBank/DDBJ databases">
        <title>Genomic and clinical evidence uncovers the enterohepatic species Helicobacter valdiviensis as a potential human intestinal pathogen.</title>
        <authorList>
            <person name="Fresia P."/>
            <person name="Jara R."/>
            <person name="Sierra R."/>
            <person name="Ferres I."/>
            <person name="Greif G."/>
            <person name="Iraola G."/>
            <person name="Collado L."/>
        </authorList>
    </citation>
    <scope>NUCLEOTIDE SEQUENCE [LARGE SCALE GENOMIC DNA]</scope>
    <source>
        <strain evidence="2 3">WBE14</strain>
    </source>
</reference>
<keyword evidence="1" id="KW-1133">Transmembrane helix</keyword>
<protein>
    <submittedName>
        <fullName evidence="2">Uncharacterized protein</fullName>
    </submittedName>
</protein>
<organism evidence="2 3">
    <name type="scientific">Helicobacter valdiviensis</name>
    <dbReference type="NCBI Taxonomy" id="1458358"/>
    <lineage>
        <taxon>Bacteria</taxon>
        <taxon>Pseudomonadati</taxon>
        <taxon>Campylobacterota</taxon>
        <taxon>Epsilonproteobacteria</taxon>
        <taxon>Campylobacterales</taxon>
        <taxon>Helicobacteraceae</taxon>
        <taxon>Helicobacter</taxon>
    </lineage>
</organism>
<dbReference type="RefSeq" id="WP_111228827.1">
    <property type="nucleotide sequence ID" value="NZ_NBIU01000001.1"/>
</dbReference>
<proteinExistence type="predicted"/>
<keyword evidence="1" id="KW-0472">Membrane</keyword>
<comment type="caution">
    <text evidence="2">The sequence shown here is derived from an EMBL/GenBank/DDBJ whole genome shotgun (WGS) entry which is preliminary data.</text>
</comment>
<dbReference type="EMBL" id="NBIU01000001">
    <property type="protein sequence ID" value="PZT49076.1"/>
    <property type="molecule type" value="Genomic_DNA"/>
</dbReference>